<keyword evidence="1" id="KW-1133">Transmembrane helix</keyword>
<dbReference type="EMBL" id="PJMY01000003">
    <property type="protein sequence ID" value="PKV94769.1"/>
    <property type="molecule type" value="Genomic_DNA"/>
</dbReference>
<evidence type="ECO:0000256" key="1">
    <source>
        <dbReference type="SAM" id="Phobius"/>
    </source>
</evidence>
<evidence type="ECO:0000313" key="2">
    <source>
        <dbReference type="EMBL" id="PKV94769.1"/>
    </source>
</evidence>
<protein>
    <submittedName>
        <fullName evidence="2">Uncharacterized protein</fullName>
    </submittedName>
</protein>
<keyword evidence="1" id="KW-0812">Transmembrane</keyword>
<dbReference type="AlphaFoldDB" id="A0A2N3WLM3"/>
<proteinExistence type="predicted"/>
<comment type="caution">
    <text evidence="2">The sequence shown here is derived from an EMBL/GenBank/DDBJ whole genome shotgun (WGS) entry which is preliminary data.</text>
</comment>
<reference evidence="2 3" key="1">
    <citation type="submission" date="2017-12" db="EMBL/GenBank/DDBJ databases">
        <title>Sequencing the genomes of 1000 Actinobacteria strains.</title>
        <authorList>
            <person name="Klenk H.-P."/>
        </authorList>
    </citation>
    <scope>NUCLEOTIDE SEQUENCE [LARGE SCALE GENOMIC DNA]</scope>
    <source>
        <strain evidence="2 3">DSM 45165</strain>
    </source>
</reference>
<feature type="transmembrane region" description="Helical" evidence="1">
    <location>
        <begin position="70"/>
        <end position="88"/>
    </location>
</feature>
<feature type="transmembrane region" description="Helical" evidence="1">
    <location>
        <begin position="43"/>
        <end position="64"/>
    </location>
</feature>
<dbReference type="Proteomes" id="UP000233750">
    <property type="component" value="Unassembled WGS sequence"/>
</dbReference>
<organism evidence="2 3">
    <name type="scientific">Amycolatopsis echigonensis</name>
    <dbReference type="NCBI Taxonomy" id="2576905"/>
    <lineage>
        <taxon>Bacteria</taxon>
        <taxon>Bacillati</taxon>
        <taxon>Actinomycetota</taxon>
        <taxon>Actinomycetes</taxon>
        <taxon>Pseudonocardiales</taxon>
        <taxon>Pseudonocardiaceae</taxon>
        <taxon>Amycolatopsis</taxon>
    </lineage>
</organism>
<accession>A0A2N3WLM3</accession>
<sequence length="299" mass="32222">MKGHRQSAAAKPVRVVTFVDGPDSVLLNPYVPPSRWRAERVRAALHPQVVIGVLGGIALTAVAVSSDLGVALVCAGVLAAGMGVVIGWDRAAGLLTEHDHDPASSCRLERRRGEFFFRSRDFTGLGATDTAARAMITGVDELRRSPARAWLGSTVPREMHCIVWQTLQFLDRTRAARSLADELAGAPKSAVGELGAVAREAVAEIEDVLNEVLLHMRSCLVLTRAWEAKLRHAKLAAGTEAALAALPEHCEAQQLLHTAETLAQHMFSGITAARDVVDAGRFPWEQPVESWPSSEGHCR</sequence>
<gene>
    <name evidence="2" type="ORF">ATK30_5654</name>
</gene>
<keyword evidence="1" id="KW-0472">Membrane</keyword>
<evidence type="ECO:0000313" key="3">
    <source>
        <dbReference type="Proteomes" id="UP000233750"/>
    </source>
</evidence>
<keyword evidence="3" id="KW-1185">Reference proteome</keyword>
<name>A0A2N3WLM3_9PSEU</name>